<gene>
    <name evidence="2" type="ORF">SCF082_LOCUS4911</name>
</gene>
<name>A0ABP0I264_9DINO</name>
<sequence length="481" mass="52608">MSQWTVDALLDEISHLKTLHEVRKDADVVIKMATCIASKITGASEITPSMVVKLCQAVDNAPLNDAVKATLHRALDEKVMTGDSGSCKLVSKPQSLLSIYNYLSKTEAAEIQKAPLPHMVQIIVKRLRMVGLRSCKESTKKYCCAYLIHLMCQRGEPSPTGPEVYKLAQYLVDAFAGSTQASLVPAHAQYPWTPAQMGDEFLKKAYGDDEPVAPSEQLTSIIAAQLRKTPVRNTHELLSGTSMGHKQAKQEDTNNVLQALNALLHKAKQIDQSSGLMAQLGKVTDLHVEKGFSNAIASLPLTGSSESLNESSSSNALCASNTQSNSQDCNAHHGDQHQKTQATCDDQEMANSGDSHQELNDLNAQEAKSLEQFELEAFQQLQSAKGAKGKVKQMKKPAACKASLKRPAASPCLSKTTKGKVNDHAKDMVLQKNEKKNKLTCWGCTRCRGNPHGCDSCNFSSFQGTRLNGRKQWHDYMKKKN</sequence>
<evidence type="ECO:0000256" key="1">
    <source>
        <dbReference type="SAM" id="MobiDB-lite"/>
    </source>
</evidence>
<evidence type="ECO:0000313" key="3">
    <source>
        <dbReference type="Proteomes" id="UP001642464"/>
    </source>
</evidence>
<feature type="compositionally biased region" description="Polar residues" evidence="1">
    <location>
        <begin position="339"/>
        <end position="354"/>
    </location>
</feature>
<feature type="compositionally biased region" description="Low complexity" evidence="1">
    <location>
        <begin position="304"/>
        <end position="320"/>
    </location>
</feature>
<protein>
    <submittedName>
        <fullName evidence="2">Uncharacterized protein</fullName>
    </submittedName>
</protein>
<proteinExistence type="predicted"/>
<feature type="region of interest" description="Disordered" evidence="1">
    <location>
        <begin position="304"/>
        <end position="356"/>
    </location>
</feature>
<dbReference type="Proteomes" id="UP001642464">
    <property type="component" value="Unassembled WGS sequence"/>
</dbReference>
<accession>A0ABP0I264</accession>
<organism evidence="2 3">
    <name type="scientific">Durusdinium trenchii</name>
    <dbReference type="NCBI Taxonomy" id="1381693"/>
    <lineage>
        <taxon>Eukaryota</taxon>
        <taxon>Sar</taxon>
        <taxon>Alveolata</taxon>
        <taxon>Dinophyceae</taxon>
        <taxon>Suessiales</taxon>
        <taxon>Symbiodiniaceae</taxon>
        <taxon>Durusdinium</taxon>
    </lineage>
</organism>
<keyword evidence="3" id="KW-1185">Reference proteome</keyword>
<comment type="caution">
    <text evidence="2">The sequence shown here is derived from an EMBL/GenBank/DDBJ whole genome shotgun (WGS) entry which is preliminary data.</text>
</comment>
<dbReference type="EMBL" id="CAXAMM010002575">
    <property type="protein sequence ID" value="CAK8996687.1"/>
    <property type="molecule type" value="Genomic_DNA"/>
</dbReference>
<reference evidence="2 3" key="1">
    <citation type="submission" date="2024-02" db="EMBL/GenBank/DDBJ databases">
        <authorList>
            <person name="Chen Y."/>
            <person name="Shah S."/>
            <person name="Dougan E. K."/>
            <person name="Thang M."/>
            <person name="Chan C."/>
        </authorList>
    </citation>
    <scope>NUCLEOTIDE SEQUENCE [LARGE SCALE GENOMIC DNA]</scope>
</reference>
<evidence type="ECO:0000313" key="2">
    <source>
        <dbReference type="EMBL" id="CAK8996687.1"/>
    </source>
</evidence>